<keyword evidence="4" id="KW-0106">Calcium</keyword>
<keyword evidence="7" id="KW-1185">Reference proteome</keyword>
<evidence type="ECO:0000259" key="5">
    <source>
        <dbReference type="Pfam" id="PF00884"/>
    </source>
</evidence>
<dbReference type="EMBL" id="FPKU01000001">
    <property type="protein sequence ID" value="SFZ83067.1"/>
    <property type="molecule type" value="Genomic_DNA"/>
</dbReference>
<organism evidence="6 7">
    <name type="scientific">Devosia enhydra</name>
    <dbReference type="NCBI Taxonomy" id="665118"/>
    <lineage>
        <taxon>Bacteria</taxon>
        <taxon>Pseudomonadati</taxon>
        <taxon>Pseudomonadota</taxon>
        <taxon>Alphaproteobacteria</taxon>
        <taxon>Hyphomicrobiales</taxon>
        <taxon>Devosiaceae</taxon>
        <taxon>Devosia</taxon>
    </lineage>
</organism>
<sequence>MNRIDAGFGGRVGRTFAESEPWWQPLGPRNPAAPNVLSIIFDDMGWADLGCFGSEIETPNLDRLARNGLIYNNFHVTPLCSPTRASFLTGRNHHRVGMRFLADIDTGFPNSRGRVDPEAPMLSETLRGAGYGTYLVGKWHLTPQHEITPAGPFGQWPLQRGFDRFYGFLDGCTDQFTPELCEDNRFITPPTGDGYHLSADLADRAIAMVSDHAVFRPHDPFFMVFAPGATHAPLQAPRELIDKYEPIFAKGWDRTREDRLARQIALGLVPPGTALTPRNPGIRAWDDLGNDERRLFTRLQAAFAAFLEHADREIGRILDRLEALGLLETTLISVFSDNGASREGGPNGTVDINGPYSGVPLSVAEQMQRIEDIGGPEGPAHYPLGWAMAGNTPFRRYKQSVDLGGVRSPLIVSWPAGGVEKGSIRNGFAHVIDLGATILDCCGLSTNDCDGSSLRPGFTDSTAAAPRPTQYWEMFGHRAIWHEGWKAVTEHVPGTPYEEDQWRLYDTTADFAENHDLADAQPQRLADLVDLWWREASANGVLPLDDRTLVELLSMTRTPYQLVNRKRLILRPENGHLPVSSGVTATSRSMRLTARLRSWRPGQDAVLVSSGSQQGGYSLHILGDRVEFEHNALGRRSMIDSDARLTGSEREVSVTLLRRDDGSAAVQLQIDGRSAGQGVLPLTLAHPAFWGLDVGRHCGSPVSLRTAHFGDEGRRVVETVSLEFFEAMSNDELAELLAQTD</sequence>
<evidence type="ECO:0000313" key="7">
    <source>
        <dbReference type="Proteomes" id="UP000183447"/>
    </source>
</evidence>
<evidence type="ECO:0000256" key="2">
    <source>
        <dbReference type="ARBA" id="ARBA00022723"/>
    </source>
</evidence>
<dbReference type="PROSITE" id="PS00149">
    <property type="entry name" value="SULFATASE_2"/>
    <property type="match status" value="1"/>
</dbReference>
<proteinExistence type="inferred from homology"/>
<dbReference type="InterPro" id="IPR000917">
    <property type="entry name" value="Sulfatase_N"/>
</dbReference>
<dbReference type="GO" id="GO:0016787">
    <property type="term" value="F:hydrolase activity"/>
    <property type="evidence" value="ECO:0007669"/>
    <property type="project" value="UniProtKB-KW"/>
</dbReference>
<evidence type="ECO:0000256" key="3">
    <source>
        <dbReference type="ARBA" id="ARBA00022801"/>
    </source>
</evidence>
<dbReference type="GO" id="GO:0046872">
    <property type="term" value="F:metal ion binding"/>
    <property type="evidence" value="ECO:0007669"/>
    <property type="project" value="UniProtKB-KW"/>
</dbReference>
<dbReference type="InterPro" id="IPR050738">
    <property type="entry name" value="Sulfatase"/>
</dbReference>
<evidence type="ECO:0000256" key="1">
    <source>
        <dbReference type="ARBA" id="ARBA00008779"/>
    </source>
</evidence>
<dbReference type="AlphaFoldDB" id="A0A1K2HW19"/>
<keyword evidence="3" id="KW-0378">Hydrolase</keyword>
<comment type="similarity">
    <text evidence="1">Belongs to the sulfatase family.</text>
</comment>
<dbReference type="Gene3D" id="3.40.720.10">
    <property type="entry name" value="Alkaline Phosphatase, subunit A"/>
    <property type="match status" value="1"/>
</dbReference>
<protein>
    <submittedName>
        <fullName evidence="6">Arylsulfatase</fullName>
    </submittedName>
</protein>
<name>A0A1K2HW19_9HYPH</name>
<evidence type="ECO:0000313" key="6">
    <source>
        <dbReference type="EMBL" id="SFZ83067.1"/>
    </source>
</evidence>
<dbReference type="PANTHER" id="PTHR42693">
    <property type="entry name" value="ARYLSULFATASE FAMILY MEMBER"/>
    <property type="match status" value="1"/>
</dbReference>
<keyword evidence="2" id="KW-0479">Metal-binding</keyword>
<gene>
    <name evidence="6" type="ORF">SAMN02983003_1437</name>
</gene>
<dbReference type="Pfam" id="PF00884">
    <property type="entry name" value="Sulfatase"/>
    <property type="match status" value="1"/>
</dbReference>
<accession>A0A1K2HW19</accession>
<dbReference type="SUPFAM" id="SSF53649">
    <property type="entry name" value="Alkaline phosphatase-like"/>
    <property type="match status" value="1"/>
</dbReference>
<dbReference type="PROSITE" id="PS00523">
    <property type="entry name" value="SULFATASE_1"/>
    <property type="match status" value="1"/>
</dbReference>
<dbReference type="InterPro" id="IPR017850">
    <property type="entry name" value="Alkaline_phosphatase_core_sf"/>
</dbReference>
<reference evidence="6 7" key="1">
    <citation type="submission" date="2016-11" db="EMBL/GenBank/DDBJ databases">
        <authorList>
            <person name="Jaros S."/>
            <person name="Januszkiewicz K."/>
            <person name="Wedrychowicz H."/>
        </authorList>
    </citation>
    <scope>NUCLEOTIDE SEQUENCE [LARGE SCALE GENOMIC DNA]</scope>
    <source>
        <strain evidence="6 7">ATCC 23634</strain>
    </source>
</reference>
<dbReference type="InterPro" id="IPR024607">
    <property type="entry name" value="Sulfatase_CS"/>
</dbReference>
<feature type="domain" description="Sulfatase N-terminal" evidence="5">
    <location>
        <begin position="34"/>
        <end position="443"/>
    </location>
</feature>
<evidence type="ECO:0000256" key="4">
    <source>
        <dbReference type="ARBA" id="ARBA00022837"/>
    </source>
</evidence>
<dbReference type="STRING" id="665118.SAMN02983003_1437"/>
<dbReference type="RefSeq" id="WP_072340239.1">
    <property type="nucleotide sequence ID" value="NZ_FPKU01000001.1"/>
</dbReference>
<dbReference type="Gene3D" id="3.30.1120.10">
    <property type="match status" value="1"/>
</dbReference>
<dbReference type="Proteomes" id="UP000183447">
    <property type="component" value="Unassembled WGS sequence"/>
</dbReference>
<dbReference type="CDD" id="cd16025">
    <property type="entry name" value="PAS_like"/>
    <property type="match status" value="1"/>
</dbReference>